<name>A0A914X483_9BILA</name>
<evidence type="ECO:0000256" key="6">
    <source>
        <dbReference type="ARBA" id="ARBA00022840"/>
    </source>
</evidence>
<evidence type="ECO:0000256" key="7">
    <source>
        <dbReference type="ARBA" id="ARBA00022989"/>
    </source>
</evidence>
<dbReference type="Proteomes" id="UP000887566">
    <property type="component" value="Unplaced"/>
</dbReference>
<feature type="domain" description="ABC transmembrane type-1" evidence="11">
    <location>
        <begin position="13"/>
        <end position="123"/>
    </location>
</feature>
<evidence type="ECO:0000256" key="3">
    <source>
        <dbReference type="ARBA" id="ARBA00022448"/>
    </source>
</evidence>
<dbReference type="FunFam" id="3.40.50.300:FF:000163">
    <property type="entry name" value="Multidrug resistance-associated protein member 4"/>
    <property type="match status" value="1"/>
</dbReference>
<evidence type="ECO:0000313" key="12">
    <source>
        <dbReference type="Proteomes" id="UP000887566"/>
    </source>
</evidence>
<dbReference type="InterPro" id="IPR027417">
    <property type="entry name" value="P-loop_NTPase"/>
</dbReference>
<dbReference type="CDD" id="cd03244">
    <property type="entry name" value="ABCC_MRP_domain2"/>
    <property type="match status" value="1"/>
</dbReference>
<keyword evidence="5" id="KW-0547">Nucleotide-binding</keyword>
<dbReference type="Pfam" id="PF00664">
    <property type="entry name" value="ABC_membrane"/>
    <property type="match status" value="1"/>
</dbReference>
<dbReference type="Pfam" id="PF00005">
    <property type="entry name" value="ABC_tran"/>
    <property type="match status" value="1"/>
</dbReference>
<accession>A0A914X483</accession>
<keyword evidence="3" id="KW-0813">Transport</keyword>
<comment type="similarity">
    <text evidence="2">Belongs to the ABC transporter superfamily. ABCC family. Conjugate transporter (TC 3.A.1.208) subfamily.</text>
</comment>
<evidence type="ECO:0000259" key="11">
    <source>
        <dbReference type="PROSITE" id="PS50929"/>
    </source>
</evidence>
<dbReference type="AlphaFoldDB" id="A0A914X483"/>
<dbReference type="InterPro" id="IPR011527">
    <property type="entry name" value="ABC1_TM_dom"/>
</dbReference>
<dbReference type="PROSITE" id="PS50893">
    <property type="entry name" value="ABC_TRANSPORTER_2"/>
    <property type="match status" value="1"/>
</dbReference>
<keyword evidence="6" id="KW-0067">ATP-binding</keyword>
<dbReference type="InterPro" id="IPR036640">
    <property type="entry name" value="ABC1_TM_sf"/>
</dbReference>
<dbReference type="InterPro" id="IPR050173">
    <property type="entry name" value="ABC_transporter_C-like"/>
</dbReference>
<evidence type="ECO:0000259" key="10">
    <source>
        <dbReference type="PROSITE" id="PS50893"/>
    </source>
</evidence>
<feature type="domain" description="ABC transporter" evidence="10">
    <location>
        <begin position="161"/>
        <end position="394"/>
    </location>
</feature>
<dbReference type="SUPFAM" id="SSF90123">
    <property type="entry name" value="ABC transporter transmembrane region"/>
    <property type="match status" value="1"/>
</dbReference>
<evidence type="ECO:0000256" key="5">
    <source>
        <dbReference type="ARBA" id="ARBA00022741"/>
    </source>
</evidence>
<dbReference type="GO" id="GO:0005524">
    <property type="term" value="F:ATP binding"/>
    <property type="evidence" value="ECO:0007669"/>
    <property type="project" value="UniProtKB-KW"/>
</dbReference>
<dbReference type="Gene3D" id="1.20.1560.10">
    <property type="entry name" value="ABC transporter type 1, transmembrane domain"/>
    <property type="match status" value="1"/>
</dbReference>
<dbReference type="WBParaSite" id="PSAMB.scaffold627size45268.g7542.t1">
    <property type="protein sequence ID" value="PSAMB.scaffold627size45268.g7542.t1"/>
    <property type="gene ID" value="PSAMB.scaffold627size45268.g7542"/>
</dbReference>
<keyword evidence="12" id="KW-1185">Reference proteome</keyword>
<dbReference type="SUPFAM" id="SSF52540">
    <property type="entry name" value="P-loop containing nucleoside triphosphate hydrolases"/>
    <property type="match status" value="1"/>
</dbReference>
<dbReference type="PANTHER" id="PTHR24223">
    <property type="entry name" value="ATP-BINDING CASSETTE SUB-FAMILY C"/>
    <property type="match status" value="1"/>
</dbReference>
<dbReference type="PANTHER" id="PTHR24223:SF456">
    <property type="entry name" value="MULTIDRUG RESISTANCE-ASSOCIATED PROTEIN LETHAL(2)03659"/>
    <property type="match status" value="1"/>
</dbReference>
<dbReference type="Gene3D" id="3.40.50.300">
    <property type="entry name" value="P-loop containing nucleotide triphosphate hydrolases"/>
    <property type="match status" value="1"/>
</dbReference>
<reference evidence="13" key="1">
    <citation type="submission" date="2022-11" db="UniProtKB">
        <authorList>
            <consortium name="WormBaseParasite"/>
        </authorList>
    </citation>
    <scope>IDENTIFICATION</scope>
</reference>
<sequence length="418" mass="46676">MADQVANYGNFSARSPVFSHISAVLNGLTTVRAFGSEKNVLETYHNCQNINTSAFHLTVTTSRWFAGMIDWLVTVFIAIVAFFCVWTGQAQIASGSVALMLVYAVQMTGFFSWIMRQSAELQNGMVSVERVISYSQLEPEADLQSTDDRRPPADWPTKGHLAFCNVSLRYDADQAAVLDQITFDVRPKEKIGIVGRTGAGKSSLLRALFRLTEPEGKIMIDDIDTKTIGLHDLRKRLSIIPQDPVLFIGTLRKNLDPFIEFTDEQLWSALEQVELKAAVSELPLLLETHMQEGGANFSVGQRQLVCLARALLRNSRILVIDEATANVDPETDSLIQETIKSRFVDSTVLTIAHRLNTIMDSDRVMVLENGHLMEFDHPHVLLQNENSLFAGLVAETGKSNTHFLKRMAAQTYEGRKDK</sequence>
<feature type="transmembrane region" description="Helical" evidence="9">
    <location>
        <begin position="97"/>
        <end position="115"/>
    </location>
</feature>
<dbReference type="FunFam" id="1.20.1560.10:FF:000229">
    <property type="entry name" value="ABC transporter, putative"/>
    <property type="match status" value="1"/>
</dbReference>
<comment type="subcellular location">
    <subcellularLocation>
        <location evidence="1">Membrane</location>
        <topology evidence="1">Multi-pass membrane protein</topology>
    </subcellularLocation>
</comment>
<keyword evidence="8 9" id="KW-0472">Membrane</keyword>
<dbReference type="SMART" id="SM00382">
    <property type="entry name" value="AAA"/>
    <property type="match status" value="1"/>
</dbReference>
<evidence type="ECO:0000256" key="1">
    <source>
        <dbReference type="ARBA" id="ARBA00004141"/>
    </source>
</evidence>
<proteinExistence type="inferred from homology"/>
<evidence type="ECO:0000256" key="2">
    <source>
        <dbReference type="ARBA" id="ARBA00009726"/>
    </source>
</evidence>
<dbReference type="GO" id="GO:0140359">
    <property type="term" value="F:ABC-type transporter activity"/>
    <property type="evidence" value="ECO:0007669"/>
    <property type="project" value="InterPro"/>
</dbReference>
<dbReference type="InterPro" id="IPR003593">
    <property type="entry name" value="AAA+_ATPase"/>
</dbReference>
<evidence type="ECO:0000256" key="8">
    <source>
        <dbReference type="ARBA" id="ARBA00023136"/>
    </source>
</evidence>
<dbReference type="GO" id="GO:0016020">
    <property type="term" value="C:membrane"/>
    <property type="evidence" value="ECO:0007669"/>
    <property type="project" value="UniProtKB-SubCell"/>
</dbReference>
<dbReference type="InterPro" id="IPR003439">
    <property type="entry name" value="ABC_transporter-like_ATP-bd"/>
</dbReference>
<feature type="transmembrane region" description="Helical" evidence="9">
    <location>
        <begin position="64"/>
        <end position="85"/>
    </location>
</feature>
<protein>
    <submittedName>
        <fullName evidence="13">Uncharacterized protein</fullName>
    </submittedName>
</protein>
<keyword evidence="4 9" id="KW-0812">Transmembrane</keyword>
<dbReference type="PROSITE" id="PS00211">
    <property type="entry name" value="ABC_TRANSPORTER_1"/>
    <property type="match status" value="1"/>
</dbReference>
<organism evidence="12 13">
    <name type="scientific">Plectus sambesii</name>
    <dbReference type="NCBI Taxonomy" id="2011161"/>
    <lineage>
        <taxon>Eukaryota</taxon>
        <taxon>Metazoa</taxon>
        <taxon>Ecdysozoa</taxon>
        <taxon>Nematoda</taxon>
        <taxon>Chromadorea</taxon>
        <taxon>Plectida</taxon>
        <taxon>Plectina</taxon>
        <taxon>Plectoidea</taxon>
        <taxon>Plectidae</taxon>
        <taxon>Plectus</taxon>
    </lineage>
</organism>
<dbReference type="PROSITE" id="PS50929">
    <property type="entry name" value="ABC_TM1F"/>
    <property type="match status" value="1"/>
</dbReference>
<keyword evidence="7 9" id="KW-1133">Transmembrane helix</keyword>
<dbReference type="GO" id="GO:0016887">
    <property type="term" value="F:ATP hydrolysis activity"/>
    <property type="evidence" value="ECO:0007669"/>
    <property type="project" value="InterPro"/>
</dbReference>
<evidence type="ECO:0000256" key="4">
    <source>
        <dbReference type="ARBA" id="ARBA00022692"/>
    </source>
</evidence>
<dbReference type="InterPro" id="IPR017871">
    <property type="entry name" value="ABC_transporter-like_CS"/>
</dbReference>
<evidence type="ECO:0000313" key="13">
    <source>
        <dbReference type="WBParaSite" id="PSAMB.scaffold627size45268.g7542.t1"/>
    </source>
</evidence>
<evidence type="ECO:0000256" key="9">
    <source>
        <dbReference type="SAM" id="Phobius"/>
    </source>
</evidence>